<feature type="signal peptide" evidence="1">
    <location>
        <begin position="1"/>
        <end position="22"/>
    </location>
</feature>
<dbReference type="AlphaFoldDB" id="W3WIJ6"/>
<evidence type="ECO:0000313" key="3">
    <source>
        <dbReference type="EMBL" id="ETS73725.1"/>
    </source>
</evidence>
<dbReference type="InterPro" id="IPR013320">
    <property type="entry name" value="ConA-like_dom_sf"/>
</dbReference>
<reference evidence="4" key="1">
    <citation type="journal article" date="2015" name="BMC Genomics">
        <title>Genomic and transcriptomic analysis of the endophytic fungus Pestalotiopsis fici reveals its lifestyle and high potential for synthesis of natural products.</title>
        <authorList>
            <person name="Wang X."/>
            <person name="Zhang X."/>
            <person name="Liu L."/>
            <person name="Xiang M."/>
            <person name="Wang W."/>
            <person name="Sun X."/>
            <person name="Che Y."/>
            <person name="Guo L."/>
            <person name="Liu G."/>
            <person name="Guo L."/>
            <person name="Wang C."/>
            <person name="Yin W.B."/>
            <person name="Stadler M."/>
            <person name="Zhang X."/>
            <person name="Liu X."/>
        </authorList>
    </citation>
    <scope>NUCLEOTIDE SEQUENCE [LARGE SCALE GENOMIC DNA]</scope>
    <source>
        <strain evidence="4">W106-1 / CGMCC3.15140</strain>
    </source>
</reference>
<dbReference type="Gene3D" id="2.60.120.200">
    <property type="match status" value="1"/>
</dbReference>
<dbReference type="KEGG" id="pfy:PFICI_14671"/>
<name>W3WIJ6_PESFW</name>
<dbReference type="PANTHER" id="PTHR38121:SF4">
    <property type="entry name" value="GH16 DOMAIN-CONTAINING PROTEIN-RELATED"/>
    <property type="match status" value="1"/>
</dbReference>
<dbReference type="GO" id="GO:0004553">
    <property type="term" value="F:hydrolase activity, hydrolyzing O-glycosyl compounds"/>
    <property type="evidence" value="ECO:0007669"/>
    <property type="project" value="InterPro"/>
</dbReference>
<organism evidence="3 4">
    <name type="scientific">Pestalotiopsis fici (strain W106-1 / CGMCC3.15140)</name>
    <dbReference type="NCBI Taxonomy" id="1229662"/>
    <lineage>
        <taxon>Eukaryota</taxon>
        <taxon>Fungi</taxon>
        <taxon>Dikarya</taxon>
        <taxon>Ascomycota</taxon>
        <taxon>Pezizomycotina</taxon>
        <taxon>Sordariomycetes</taxon>
        <taxon>Xylariomycetidae</taxon>
        <taxon>Amphisphaeriales</taxon>
        <taxon>Sporocadaceae</taxon>
        <taxon>Pestalotiopsis</taxon>
    </lineage>
</organism>
<dbReference type="OrthoDB" id="4388755at2759"/>
<dbReference type="GO" id="GO:0005975">
    <property type="term" value="P:carbohydrate metabolic process"/>
    <property type="evidence" value="ECO:0007669"/>
    <property type="project" value="InterPro"/>
</dbReference>
<keyword evidence="1" id="KW-0732">Signal</keyword>
<dbReference type="Pfam" id="PF00722">
    <property type="entry name" value="Glyco_hydro_16"/>
    <property type="match status" value="1"/>
</dbReference>
<gene>
    <name evidence="3" type="ORF">PFICI_14671</name>
</gene>
<feature type="domain" description="GH16" evidence="2">
    <location>
        <begin position="65"/>
        <end position="295"/>
    </location>
</feature>
<dbReference type="EMBL" id="KI912121">
    <property type="protein sequence ID" value="ETS73725.1"/>
    <property type="molecule type" value="Genomic_DNA"/>
</dbReference>
<dbReference type="InterPro" id="IPR000757">
    <property type="entry name" value="Beta-glucanase-like"/>
</dbReference>
<dbReference type="CDD" id="cd00413">
    <property type="entry name" value="Glyco_hydrolase_16"/>
    <property type="match status" value="1"/>
</dbReference>
<dbReference type="eggNOG" id="ENOG502S0II">
    <property type="taxonomic scope" value="Eukaryota"/>
</dbReference>
<dbReference type="RefSeq" id="XP_007841443.1">
    <property type="nucleotide sequence ID" value="XM_007843252.1"/>
</dbReference>
<protein>
    <recommendedName>
        <fullName evidence="2">GH16 domain-containing protein</fullName>
    </recommendedName>
</protein>
<evidence type="ECO:0000313" key="4">
    <source>
        <dbReference type="Proteomes" id="UP000030651"/>
    </source>
</evidence>
<dbReference type="PANTHER" id="PTHR38121">
    <property type="entry name" value="GH16 DOMAIN-CONTAINING PROTEIN"/>
    <property type="match status" value="1"/>
</dbReference>
<dbReference type="SUPFAM" id="SSF49899">
    <property type="entry name" value="Concanavalin A-like lectins/glucanases"/>
    <property type="match status" value="1"/>
</dbReference>
<dbReference type="Proteomes" id="UP000030651">
    <property type="component" value="Unassembled WGS sequence"/>
</dbReference>
<evidence type="ECO:0000259" key="2">
    <source>
        <dbReference type="PROSITE" id="PS51762"/>
    </source>
</evidence>
<dbReference type="HOGENOM" id="CLU_039765_0_1_1"/>
<proteinExistence type="predicted"/>
<dbReference type="PROSITE" id="PS51762">
    <property type="entry name" value="GH16_2"/>
    <property type="match status" value="1"/>
</dbReference>
<dbReference type="InParanoid" id="W3WIJ6"/>
<dbReference type="GeneID" id="19279684"/>
<keyword evidence="4" id="KW-1185">Reference proteome</keyword>
<feature type="chain" id="PRO_5004833417" description="GH16 domain-containing protein" evidence="1">
    <location>
        <begin position="23"/>
        <end position="308"/>
    </location>
</feature>
<sequence>MLQYQLHSVALAAFALFQVTLSASLESRACDCWKTKEDGTLFTNYKTIDFRSLAKYAGPVPAVINDWNGNAQAGPTSAYFKSSTWTNFFGLQNWGDTTTPIKKINSLNNAYIQNNTDGTTYLTFRTYRTKKFQSIVEADSVADDYTAVSMRFRSRVHGNSGACAGGFTYKSYEDGVQHESDTEFLTNGPTNVIHYTTHPEEEDHDFDGTFTIEAPDSSRWTNFQEHRVDWTQPKTTWYLNGKQNGQLPHEDAQEPSYLIFNMWSEGNPEWEGTMAVGGSAYFDLQYIQVAYNTSTPRTRACTSTCTLS</sequence>
<accession>W3WIJ6</accession>
<evidence type="ECO:0000256" key="1">
    <source>
        <dbReference type="SAM" id="SignalP"/>
    </source>
</evidence>